<dbReference type="Pfam" id="PF01177">
    <property type="entry name" value="Asp_Glu_race"/>
    <property type="match status" value="1"/>
</dbReference>
<proteinExistence type="inferred from homology"/>
<dbReference type="SUPFAM" id="SSF53681">
    <property type="entry name" value="Aspartate/glutamate racemase"/>
    <property type="match status" value="2"/>
</dbReference>
<dbReference type="InterPro" id="IPR004380">
    <property type="entry name" value="Asp_race"/>
</dbReference>
<dbReference type="PROSITE" id="PS00924">
    <property type="entry name" value="ASP_GLU_RACEMASE_2"/>
    <property type="match status" value="1"/>
</dbReference>
<evidence type="ECO:0000313" key="3">
    <source>
        <dbReference type="EMBL" id="KRM33044.1"/>
    </source>
</evidence>
<comment type="similarity">
    <text evidence="1">Belongs to the aspartate/glutamate racemases family.</text>
</comment>
<dbReference type="STRING" id="1423734.FC83_GL003120"/>
<comment type="caution">
    <text evidence="3">The sequence shown here is derived from an EMBL/GenBank/DDBJ whole genome shotgun (WGS) entry which is preliminary data.</text>
</comment>
<dbReference type="eggNOG" id="COG1794">
    <property type="taxonomic scope" value="Bacteria"/>
</dbReference>
<dbReference type="GO" id="GO:0047661">
    <property type="term" value="F:amino-acid racemase activity"/>
    <property type="evidence" value="ECO:0007669"/>
    <property type="project" value="InterPro"/>
</dbReference>
<dbReference type="AlphaFoldDB" id="X0QJ34"/>
<dbReference type="RefSeq" id="WP_035451005.1">
    <property type="nucleotide sequence ID" value="NZ_AZGA01000057.1"/>
</dbReference>
<keyword evidence="4" id="KW-1185">Reference proteome</keyword>
<keyword evidence="2" id="KW-0413">Isomerase</keyword>
<sequence length="231" mass="25305">MQKVGILGGLGPEATMIYYQDIIKGFQKRLGRQDVLPELTINSVNMYHLFGLLNRQDNAGAAAYLGKGIAQLAQAGVDFVAMCGMTPHIVFDQLQAEAAVPLLSMVQTSVTAAQAQKFTKLGLFGTKFTMSHDFATKPFETQGITMCLPNQADQAYIHEKIEKELENGIVKPATKQQLLKVANNLIQTQQIQGLVLGCTELPLIIQPNDLPVPAFDIAQIHIQAIVDRIFQ</sequence>
<dbReference type="InterPro" id="IPR001920">
    <property type="entry name" value="Asp/Glu_race"/>
</dbReference>
<evidence type="ECO:0000256" key="1">
    <source>
        <dbReference type="ARBA" id="ARBA00007847"/>
    </source>
</evidence>
<dbReference type="PANTHER" id="PTHR21198:SF7">
    <property type="entry name" value="ASPARTATE-GLUTAMATE RACEMASE FAMILY"/>
    <property type="match status" value="1"/>
</dbReference>
<name>X0QJ34_9LACO</name>
<dbReference type="OrthoDB" id="9803739at2"/>
<gene>
    <name evidence="3" type="ORF">FC83_GL003120</name>
</gene>
<dbReference type="InterPro" id="IPR033134">
    <property type="entry name" value="Asp/Glu_racemase_AS_2"/>
</dbReference>
<dbReference type="NCBIfam" id="TIGR00035">
    <property type="entry name" value="asp_race"/>
    <property type="match status" value="1"/>
</dbReference>
<dbReference type="PATRIC" id="fig|1423734.3.peg.3170"/>
<reference evidence="3 4" key="1">
    <citation type="journal article" date="2015" name="Genome Announc.">
        <title>Expanding the biotechnology potential of lactobacilli through comparative genomics of 213 strains and associated genera.</title>
        <authorList>
            <person name="Sun Z."/>
            <person name="Harris H.M."/>
            <person name="McCann A."/>
            <person name="Guo C."/>
            <person name="Argimon S."/>
            <person name="Zhang W."/>
            <person name="Yang X."/>
            <person name="Jeffery I.B."/>
            <person name="Cooney J.C."/>
            <person name="Kagawa T.F."/>
            <person name="Liu W."/>
            <person name="Song Y."/>
            <person name="Salvetti E."/>
            <person name="Wrobel A."/>
            <person name="Rasinkangas P."/>
            <person name="Parkhill J."/>
            <person name="Rea M.C."/>
            <person name="O'Sullivan O."/>
            <person name="Ritari J."/>
            <person name="Douillard F.P."/>
            <person name="Paul Ross R."/>
            <person name="Yang R."/>
            <person name="Briner A.E."/>
            <person name="Felis G.E."/>
            <person name="de Vos W.M."/>
            <person name="Barrangou R."/>
            <person name="Klaenhammer T.R."/>
            <person name="Caufield P.W."/>
            <person name="Cui Y."/>
            <person name="Zhang H."/>
            <person name="O'Toole P.W."/>
        </authorList>
    </citation>
    <scope>NUCLEOTIDE SEQUENCE [LARGE SCALE GENOMIC DNA]</scope>
    <source>
        <strain evidence="3 4">DSM 18527</strain>
    </source>
</reference>
<dbReference type="PANTHER" id="PTHR21198">
    <property type="entry name" value="GLUTAMATE RACEMASE"/>
    <property type="match status" value="1"/>
</dbReference>
<dbReference type="Proteomes" id="UP000051236">
    <property type="component" value="Unassembled WGS sequence"/>
</dbReference>
<dbReference type="InterPro" id="IPR015942">
    <property type="entry name" value="Asp/Glu/hydantoin_racemase"/>
</dbReference>
<dbReference type="Gene3D" id="3.40.50.1860">
    <property type="match status" value="2"/>
</dbReference>
<organism evidence="3 4">
    <name type="scientific">Agrilactobacillus composti DSM 18527 = JCM 14202</name>
    <dbReference type="NCBI Taxonomy" id="1423734"/>
    <lineage>
        <taxon>Bacteria</taxon>
        <taxon>Bacillati</taxon>
        <taxon>Bacillota</taxon>
        <taxon>Bacilli</taxon>
        <taxon>Lactobacillales</taxon>
        <taxon>Lactobacillaceae</taxon>
        <taxon>Agrilactobacillus</taxon>
    </lineage>
</organism>
<protein>
    <submittedName>
        <fullName evidence="3">Aspartate racemase</fullName>
    </submittedName>
</protein>
<accession>X0QJ34</accession>
<dbReference type="EMBL" id="AZGA01000057">
    <property type="protein sequence ID" value="KRM33044.1"/>
    <property type="molecule type" value="Genomic_DNA"/>
</dbReference>
<evidence type="ECO:0000313" key="4">
    <source>
        <dbReference type="Proteomes" id="UP000051236"/>
    </source>
</evidence>
<evidence type="ECO:0000256" key="2">
    <source>
        <dbReference type="ARBA" id="ARBA00023235"/>
    </source>
</evidence>